<dbReference type="EMBL" id="JBHGCJ010000033">
    <property type="protein sequence ID" value="MFG6111831.1"/>
    <property type="molecule type" value="Genomic_DNA"/>
</dbReference>
<dbReference type="RefSeq" id="WP_394164934.1">
    <property type="nucleotide sequence ID" value="NZ_JBHGCJ010000033.1"/>
</dbReference>
<protein>
    <recommendedName>
        <fullName evidence="3">Secreted protein</fullName>
    </recommendedName>
</protein>
<evidence type="ECO:0000313" key="1">
    <source>
        <dbReference type="EMBL" id="MFG6111831.1"/>
    </source>
</evidence>
<feature type="non-terminal residue" evidence="1">
    <location>
        <position position="82"/>
    </location>
</feature>
<evidence type="ECO:0008006" key="3">
    <source>
        <dbReference type="Google" id="ProtNLM"/>
    </source>
</evidence>
<proteinExistence type="predicted"/>
<keyword evidence="2" id="KW-1185">Reference proteome</keyword>
<sequence>MRMAERWLCIRFLAQPSMVLSARQATAAAHPGHSLAHGGAVFAVRFFQINGRRVRAFAGLGGYGWACGTRRKYVPVGSRSEE</sequence>
<name>A0ABW7D5P3_9GAMM</name>
<accession>A0ABW7D5P3</accession>
<gene>
    <name evidence="1" type="ORF">ACEU0G_002557</name>
</gene>
<reference evidence="1 2" key="1">
    <citation type="submission" date="2024-09" db="EMBL/GenBank/DDBJ databases">
        <authorList>
            <consortium name="All-Russian atlas of soil microorganisms"/>
            <consortium name="as a basis for the search for new antimicrobial producers and enzymes with unique properties"/>
            <person name="Sokolova E.A."/>
            <person name="Voronina E.N."/>
        </authorList>
    </citation>
    <scope>NUCLEOTIDE SEQUENCE [LARGE SCALE GENOMIC DNA]</scope>
    <source>
        <strain evidence="1 2">AF-22b-331.1</strain>
    </source>
</reference>
<dbReference type="Proteomes" id="UP001605261">
    <property type="component" value="Unassembled WGS sequence"/>
</dbReference>
<comment type="caution">
    <text evidence="1">The sequence shown here is derived from an EMBL/GenBank/DDBJ whole genome shotgun (WGS) entry which is preliminary data.</text>
</comment>
<evidence type="ECO:0000313" key="2">
    <source>
        <dbReference type="Proteomes" id="UP001605261"/>
    </source>
</evidence>
<organism evidence="1 2">
    <name type="scientific">Stenotrophomonas nematodicola</name>
    <dbReference type="NCBI Taxonomy" id="2656746"/>
    <lineage>
        <taxon>Bacteria</taxon>
        <taxon>Pseudomonadati</taxon>
        <taxon>Pseudomonadota</taxon>
        <taxon>Gammaproteobacteria</taxon>
        <taxon>Lysobacterales</taxon>
        <taxon>Lysobacteraceae</taxon>
        <taxon>Stenotrophomonas</taxon>
    </lineage>
</organism>